<dbReference type="OrthoDB" id="7068086at2"/>
<organism evidence="1 2">
    <name type="scientific">Pedobacter westerhofensis</name>
    <dbReference type="NCBI Taxonomy" id="425512"/>
    <lineage>
        <taxon>Bacteria</taxon>
        <taxon>Pseudomonadati</taxon>
        <taxon>Bacteroidota</taxon>
        <taxon>Sphingobacteriia</taxon>
        <taxon>Sphingobacteriales</taxon>
        <taxon>Sphingobacteriaceae</taxon>
        <taxon>Pedobacter</taxon>
    </lineage>
</organism>
<gene>
    <name evidence="1" type="ORF">SAMN06265348_101587</name>
</gene>
<reference evidence="1 2" key="1">
    <citation type="submission" date="2017-05" db="EMBL/GenBank/DDBJ databases">
        <authorList>
            <person name="Varghese N."/>
            <person name="Submissions S."/>
        </authorList>
    </citation>
    <scope>NUCLEOTIDE SEQUENCE [LARGE SCALE GENOMIC DNA]</scope>
    <source>
        <strain evidence="1 2">DSM 19036</strain>
    </source>
</reference>
<accession>A0A521B0B4</accession>
<proteinExistence type="predicted"/>
<dbReference type="AlphaFoldDB" id="A0A521B0B4"/>
<protein>
    <submittedName>
        <fullName evidence="1">Uncharacterized protein</fullName>
    </submittedName>
</protein>
<evidence type="ECO:0000313" key="1">
    <source>
        <dbReference type="EMBL" id="SMO40548.1"/>
    </source>
</evidence>
<name>A0A521B0B4_9SPHI</name>
<sequence>MDTSPIRKYVHRLRDELRKVAKPMLGLDFKVYNCGKFGAVISLSFKNNPGFQENYYDGFPSIENVLSQRLPALRFNPIDGPRFKGTNMIMITDEILIIKDTNPYEWSYEKITDDVKTILSPPKANANEVR</sequence>
<dbReference type="EMBL" id="FXTN01000001">
    <property type="protein sequence ID" value="SMO40548.1"/>
    <property type="molecule type" value="Genomic_DNA"/>
</dbReference>
<dbReference type="RefSeq" id="WP_142526664.1">
    <property type="nucleotide sequence ID" value="NZ_CBCSJO010000002.1"/>
</dbReference>
<keyword evidence="2" id="KW-1185">Reference proteome</keyword>
<evidence type="ECO:0000313" key="2">
    <source>
        <dbReference type="Proteomes" id="UP000320300"/>
    </source>
</evidence>
<dbReference type="Proteomes" id="UP000320300">
    <property type="component" value="Unassembled WGS sequence"/>
</dbReference>